<evidence type="ECO:0000313" key="7">
    <source>
        <dbReference type="Proteomes" id="UP000197394"/>
    </source>
</evidence>
<evidence type="ECO:0000313" key="4">
    <source>
        <dbReference type="EMBL" id="QTK45491.1"/>
    </source>
</evidence>
<geneLocation type="plasmid" evidence="4 10">
    <name>p1KSK6</name>
</geneLocation>
<proteinExistence type="predicted"/>
<dbReference type="EMBL" id="CP018664">
    <property type="protein sequence ID" value="APP30766.1"/>
    <property type="molecule type" value="Genomic_DNA"/>
</dbReference>
<accession>A0A090BG62</accession>
<reference evidence="3 7" key="4">
    <citation type="submission" date="2017-05" db="EMBL/GenBank/DDBJ databases">
        <title>Draft genome sequence of MDR A. baumannii AB360.</title>
        <authorList>
            <person name="Wareham D.W."/>
            <person name="Bean D.C."/>
        </authorList>
    </citation>
    <scope>NUCLEOTIDE SEQUENCE [LARGE SCALE GENOMIC DNA]</scope>
    <source>
        <strain evidence="3 7">AB360</strain>
    </source>
</reference>
<reference evidence="1 6" key="1">
    <citation type="journal article" date="2014" name="Antimicrob. Agents Chemother.">
        <title>Triclosan can select for an AdeIJK-overexpressing mutant of Acinetobacter baumannii ATCC 17978 that displays reduced susceptibility to multiple antibiotics.</title>
        <authorList>
            <person name="Fernando D.M."/>
            <person name="Xu W."/>
            <person name="Loewen P.C."/>
            <person name="Zhanel G.G."/>
            <person name="Kumar A."/>
        </authorList>
    </citation>
    <scope>NUCLEOTIDE SEQUENCE [LARGE SCALE GENOMIC DNA]</scope>
    <source>
        <strain evidence="6">ATCC 17978</strain>
        <strain evidence="1">ATCC 17978-VU</strain>
    </source>
</reference>
<keyword evidence="4" id="KW-0614">Plasmid</keyword>
<sequence length="97" mass="11303">MTKKPTRYFYALLTSKDLNSTVKGEASIFAFKCPIHRTNWIDEMNRRSHEYQAQPIVSNKAYRYLSGKTSDLEFHEIFDGSFKVYGVKAYQPTTPKI</sequence>
<dbReference type="AlphaFoldDB" id="A0A090BG62"/>
<reference evidence="5 8" key="5">
    <citation type="submission" date="2019-06" db="EMBL/GenBank/DDBJ databases">
        <title>A Diverse Panel of Clinical Acinetobacter baumannii for Research Use.</title>
        <authorList>
            <person name="Mcgann P."/>
            <person name="Snesrud E."/>
            <person name="Galac M.R."/>
        </authorList>
    </citation>
    <scope>NUCLEOTIDE SEQUENCE [LARGE SCALE GENOMIC DNA]</scope>
    <source>
        <strain evidence="5 8">MRSN14237</strain>
    </source>
</reference>
<evidence type="ECO:0000313" key="2">
    <source>
        <dbReference type="EMBL" id="NDW43297.1"/>
    </source>
</evidence>
<reference evidence="4" key="7">
    <citation type="submission" date="2021-03" db="EMBL/GenBank/DDBJ databases">
        <title>Complete genome sequencing of Acinetobacter baumannii.</title>
        <authorList>
            <person name="Yadav B."/>
            <person name="Makwana N."/>
            <person name="Kharat A.S."/>
            <person name="Veeraraghavan B."/>
            <person name="Vijayakumar S."/>
            <person name="Priya M."/>
        </authorList>
    </citation>
    <scope>NUCLEOTIDE SEQUENCE</scope>
    <source>
        <strain evidence="4">KSK6</strain>
        <plasmid evidence="4">p1KSK6</plasmid>
    </source>
</reference>
<organism evidence="5 8">
    <name type="scientific">Acinetobacter baumannii</name>
    <dbReference type="NCBI Taxonomy" id="470"/>
    <lineage>
        <taxon>Bacteria</taxon>
        <taxon>Pseudomonadati</taxon>
        <taxon>Pseudomonadota</taxon>
        <taxon>Gammaproteobacteria</taxon>
        <taxon>Moraxellales</taxon>
        <taxon>Moraxellaceae</taxon>
        <taxon>Acinetobacter</taxon>
        <taxon>Acinetobacter calcoaceticus/baumannii complex</taxon>
    </lineage>
</organism>
<protein>
    <submittedName>
        <fullName evidence="5">Uncharacterized protein</fullName>
    </submittedName>
</protein>
<reference evidence="1" key="2">
    <citation type="submission" date="2015-12" db="EMBL/GenBank/DDBJ databases">
        <authorList>
            <person name="Singh M.K."/>
            <person name="Fernando D.M."/>
            <person name="Kumar A."/>
        </authorList>
    </citation>
    <scope>NUCLEOTIDE SEQUENCE</scope>
    <source>
        <strain evidence="1">ATCC 17978-VU</strain>
    </source>
</reference>
<dbReference type="EMBL" id="JAAGTY010000057">
    <property type="protein sequence ID" value="NDW43297.1"/>
    <property type="molecule type" value="Genomic_DNA"/>
</dbReference>
<dbReference type="Proteomes" id="UP000315888">
    <property type="component" value="Unassembled WGS sequence"/>
</dbReference>
<dbReference type="Proteomes" id="UP000470018">
    <property type="component" value="Unassembled WGS sequence"/>
</dbReference>
<reference evidence="2 9" key="6">
    <citation type="submission" date="2020-02" db="EMBL/GenBank/DDBJ databases">
        <title>Whole genome shot-gun sequencing of clinical Carbapenem resistant A. baumannii.</title>
        <authorList>
            <person name="Veeraraghavan B."/>
            <person name="Mathur P."/>
            <person name="Vijayakumar S."/>
            <person name="Vasudevan K."/>
            <person name="Lincy M."/>
            <person name="Kirubananthan A."/>
        </authorList>
    </citation>
    <scope>NUCLEOTIDE SEQUENCE [LARGE SCALE GENOMIC DNA]</scope>
    <source>
        <strain evidence="2 9">SP816</strain>
    </source>
</reference>
<evidence type="ECO:0000313" key="5">
    <source>
        <dbReference type="EMBL" id="TPU62367.1"/>
    </source>
</evidence>
<evidence type="ECO:0000313" key="6">
    <source>
        <dbReference type="Proteomes" id="UP000072389"/>
    </source>
</evidence>
<name>A0A090BG62_ACIBA</name>
<evidence type="ECO:0000313" key="3">
    <source>
        <dbReference type="EMBL" id="OWK66023.1"/>
    </source>
</evidence>
<evidence type="ECO:0000313" key="10">
    <source>
        <dbReference type="Proteomes" id="UP000664966"/>
    </source>
</evidence>
<evidence type="ECO:0000313" key="8">
    <source>
        <dbReference type="Proteomes" id="UP000315888"/>
    </source>
</evidence>
<dbReference type="Proteomes" id="UP000197394">
    <property type="component" value="Unassembled WGS sequence"/>
</dbReference>
<dbReference type="RefSeq" id="WP_000162950.1">
    <property type="nucleotide sequence ID" value="NZ_CAJHFV010000021.1"/>
</dbReference>
<dbReference type="EMBL" id="VHGY01000036">
    <property type="protein sequence ID" value="TPU62367.1"/>
    <property type="molecule type" value="Genomic_DNA"/>
</dbReference>
<evidence type="ECO:0000313" key="1">
    <source>
        <dbReference type="EMBL" id="APP30766.1"/>
    </source>
</evidence>
<dbReference type="EMBL" id="CP072271">
    <property type="protein sequence ID" value="QTK45491.1"/>
    <property type="molecule type" value="Genomic_DNA"/>
</dbReference>
<reference evidence="1" key="3">
    <citation type="submission" date="2016-12" db="EMBL/GenBank/DDBJ databases">
        <authorList>
            <person name="Singh M."/>
            <person name="Fernando D."/>
            <person name="Kumar A."/>
        </authorList>
    </citation>
    <scope>NUCLEOTIDE SEQUENCE</scope>
    <source>
        <strain evidence="1">ATCC 17978-VU</strain>
    </source>
</reference>
<dbReference type="Proteomes" id="UP000072389">
    <property type="component" value="Chromosome"/>
</dbReference>
<gene>
    <name evidence="1" type="ORF">AUO97_08060</name>
    <name evidence="3" type="ORF">CBE85_13560</name>
    <name evidence="5" type="ORF">FJU42_13970</name>
    <name evidence="2" type="ORF">G3N53_19745</name>
    <name evidence="4" type="ORF">J6E47_20135</name>
</gene>
<dbReference type="Proteomes" id="UP000664966">
    <property type="component" value="Plasmid p1KSK6"/>
</dbReference>
<dbReference type="EMBL" id="NGKM01000014">
    <property type="protein sequence ID" value="OWK66023.1"/>
    <property type="molecule type" value="Genomic_DNA"/>
</dbReference>
<evidence type="ECO:0000313" key="9">
    <source>
        <dbReference type="Proteomes" id="UP000470018"/>
    </source>
</evidence>